<dbReference type="RefSeq" id="WP_104103149.1">
    <property type="nucleotide sequence ID" value="NZ_SOGO01000031.1"/>
</dbReference>
<evidence type="ECO:0000259" key="2">
    <source>
        <dbReference type="Pfam" id="PF02481"/>
    </source>
</evidence>
<sequence length="419" mass="42795">MMLFGLEESTVVALTGGVRASAGSGPTDAAAAADVFARAAWTGISEPGDGAAGLLVQGLGAGPALSAVLDLWTGARLAGALAATGLPLTDDLQALLEQALQRWRPRLSSAEVIRSLQQAARASAGLLVPTDAHWPRGVDDLAVHAPIALWWRGIPTALTALSNSIALVGARAATGYGEHVTMEASAGLVDRGFLIVSGAAYGIDGMAHRAALASSGLTVAFLAGGVDRYYPSGHDALLSRIATMGAIISELPCGAAPTKWRFLQRNRLIAAASAATVVLEAGWRSGSLNTAGHAAALGRPLGAVPGPVTSPTSAGCHRLIREYDAVCVSTAAEMAELVGERMLGLTLDLPPADGDTAGFGGRTSEQVRVFDALSTRAARSVTDIARRAGLSMSTVQGSLGALDLEGVVREKETGWVRGR</sequence>
<dbReference type="Proteomes" id="UP000297851">
    <property type="component" value="Unassembled WGS sequence"/>
</dbReference>
<feature type="domain" description="DprA winged helix" evidence="3">
    <location>
        <begin position="363"/>
        <end position="409"/>
    </location>
</feature>
<gene>
    <name evidence="4" type="primary">dprA</name>
    <name evidence="4" type="ORF">E3T25_11175</name>
</gene>
<evidence type="ECO:0000313" key="4">
    <source>
        <dbReference type="EMBL" id="TFD01752.1"/>
    </source>
</evidence>
<evidence type="ECO:0000313" key="5">
    <source>
        <dbReference type="Proteomes" id="UP000297851"/>
    </source>
</evidence>
<dbReference type="NCBIfam" id="TIGR00732">
    <property type="entry name" value="dprA"/>
    <property type="match status" value="1"/>
</dbReference>
<dbReference type="InterPro" id="IPR003488">
    <property type="entry name" value="DprA"/>
</dbReference>
<reference evidence="4 5" key="1">
    <citation type="submission" date="2019-03" db="EMBL/GenBank/DDBJ databases">
        <title>Genomics of glacier-inhabiting Cryobacterium strains.</title>
        <authorList>
            <person name="Liu Q."/>
            <person name="Xin Y.-H."/>
        </authorList>
    </citation>
    <scope>NUCLEOTIDE SEQUENCE [LARGE SCALE GENOMIC DNA]</scope>
    <source>
        <strain evidence="4 5">TMT2-16</strain>
    </source>
</reference>
<proteinExistence type="inferred from homology"/>
<dbReference type="SUPFAM" id="SSF46785">
    <property type="entry name" value="Winged helix' DNA-binding domain"/>
    <property type="match status" value="1"/>
</dbReference>
<comment type="caution">
    <text evidence="4">The sequence shown here is derived from an EMBL/GenBank/DDBJ whole genome shotgun (WGS) entry which is preliminary data.</text>
</comment>
<dbReference type="PANTHER" id="PTHR43022">
    <property type="entry name" value="PROTEIN SMF"/>
    <property type="match status" value="1"/>
</dbReference>
<comment type="similarity">
    <text evidence="1">Belongs to the DprA/Smf family.</text>
</comment>
<dbReference type="Pfam" id="PF17782">
    <property type="entry name" value="WHD_DprA"/>
    <property type="match status" value="1"/>
</dbReference>
<evidence type="ECO:0000259" key="3">
    <source>
        <dbReference type="Pfam" id="PF17782"/>
    </source>
</evidence>
<protein>
    <submittedName>
        <fullName evidence="4">DNA-protecting protein DprA</fullName>
    </submittedName>
</protein>
<name>A0ABY2J9Y2_9MICO</name>
<feature type="domain" description="Smf/DprA SLOG" evidence="2">
    <location>
        <begin position="127"/>
        <end position="337"/>
    </location>
</feature>
<dbReference type="InterPro" id="IPR041614">
    <property type="entry name" value="DprA_WH"/>
</dbReference>
<dbReference type="EMBL" id="SOGO01000031">
    <property type="protein sequence ID" value="TFD01752.1"/>
    <property type="molecule type" value="Genomic_DNA"/>
</dbReference>
<dbReference type="Pfam" id="PF02481">
    <property type="entry name" value="DNA_processg_A"/>
    <property type="match status" value="1"/>
</dbReference>
<evidence type="ECO:0000256" key="1">
    <source>
        <dbReference type="ARBA" id="ARBA00006525"/>
    </source>
</evidence>
<organism evidence="4 5">
    <name type="scientific">Cryobacterium sandaracinum</name>
    <dbReference type="NCBI Taxonomy" id="1259247"/>
    <lineage>
        <taxon>Bacteria</taxon>
        <taxon>Bacillati</taxon>
        <taxon>Actinomycetota</taxon>
        <taxon>Actinomycetes</taxon>
        <taxon>Micrococcales</taxon>
        <taxon>Microbacteriaceae</taxon>
        <taxon>Cryobacterium</taxon>
    </lineage>
</organism>
<dbReference type="InterPro" id="IPR036388">
    <property type="entry name" value="WH-like_DNA-bd_sf"/>
</dbReference>
<dbReference type="InterPro" id="IPR036390">
    <property type="entry name" value="WH_DNA-bd_sf"/>
</dbReference>
<accession>A0ABY2J9Y2</accession>
<dbReference type="InterPro" id="IPR057666">
    <property type="entry name" value="DrpA_SLOG"/>
</dbReference>
<keyword evidence="5" id="KW-1185">Reference proteome</keyword>
<dbReference type="Gene3D" id="1.10.10.10">
    <property type="entry name" value="Winged helix-like DNA-binding domain superfamily/Winged helix DNA-binding domain"/>
    <property type="match status" value="1"/>
</dbReference>
<dbReference type="Gene3D" id="3.40.50.450">
    <property type="match status" value="1"/>
</dbReference>
<dbReference type="PANTHER" id="PTHR43022:SF1">
    <property type="entry name" value="PROTEIN SMF"/>
    <property type="match status" value="1"/>
</dbReference>
<dbReference type="SUPFAM" id="SSF102405">
    <property type="entry name" value="MCP/YpsA-like"/>
    <property type="match status" value="1"/>
</dbReference>